<accession>A0AAE3T0W0</accession>
<dbReference type="RefSeq" id="WP_271428602.1">
    <property type="nucleotide sequence ID" value="NZ_JAQIPB010000006.1"/>
</dbReference>
<dbReference type="InterPro" id="IPR046170">
    <property type="entry name" value="DUF6172"/>
</dbReference>
<evidence type="ECO:0000313" key="1">
    <source>
        <dbReference type="EMBL" id="MDA7417366.1"/>
    </source>
</evidence>
<proteinExistence type="predicted"/>
<keyword evidence="2" id="KW-1185">Reference proteome</keyword>
<dbReference type="Proteomes" id="UP001212602">
    <property type="component" value="Unassembled WGS sequence"/>
</dbReference>
<dbReference type="Pfam" id="PF19669">
    <property type="entry name" value="DUF6172"/>
    <property type="match status" value="1"/>
</dbReference>
<dbReference type="EMBL" id="JAQIPB010000006">
    <property type="protein sequence ID" value="MDA7417366.1"/>
    <property type="molecule type" value="Genomic_DNA"/>
</dbReference>
<organism evidence="1 2">
    <name type="scientific">Xenophilus arseniciresistens</name>
    <dbReference type="NCBI Taxonomy" id="1283306"/>
    <lineage>
        <taxon>Bacteria</taxon>
        <taxon>Pseudomonadati</taxon>
        <taxon>Pseudomonadota</taxon>
        <taxon>Betaproteobacteria</taxon>
        <taxon>Burkholderiales</taxon>
        <taxon>Comamonadaceae</taxon>
        <taxon>Xenophilus</taxon>
    </lineage>
</organism>
<protein>
    <submittedName>
        <fullName evidence="1">DUF6172 family protein</fullName>
    </submittedName>
</protein>
<gene>
    <name evidence="1" type="ORF">PGB34_13430</name>
</gene>
<reference evidence="1" key="1">
    <citation type="submission" date="2023-01" db="EMBL/GenBank/DDBJ databases">
        <title>Xenophilus mangrovi sp. nov., isolated from soil of Mangrove nature reserve.</title>
        <authorList>
            <person name="Xu S."/>
            <person name="Liu Z."/>
            <person name="Xu Y."/>
        </authorList>
    </citation>
    <scope>NUCLEOTIDE SEQUENCE</scope>
    <source>
        <strain evidence="1">YW8</strain>
    </source>
</reference>
<evidence type="ECO:0000313" key="2">
    <source>
        <dbReference type="Proteomes" id="UP001212602"/>
    </source>
</evidence>
<comment type="caution">
    <text evidence="1">The sequence shown here is derived from an EMBL/GenBank/DDBJ whole genome shotgun (WGS) entry which is preliminary data.</text>
</comment>
<sequence length="106" mass="12171">MRKIFPLQIEGRHPDRVMDALRHEIRKYIKRERRRELPAGADYWDFDCRCGSTRDDAQPVHLASLLACIDAVAAAQGREVYVEILARPAKRTGAASKHEDEDQNEV</sequence>
<dbReference type="AlphaFoldDB" id="A0AAE3T0W0"/>
<name>A0AAE3T0W0_9BURK</name>